<keyword evidence="2" id="KW-0238">DNA-binding</keyword>
<evidence type="ECO:0000256" key="1">
    <source>
        <dbReference type="ARBA" id="ARBA00023015"/>
    </source>
</evidence>
<feature type="domain" description="HTH cro/C1-type" evidence="4">
    <location>
        <begin position="9"/>
        <end position="63"/>
    </location>
</feature>
<comment type="caution">
    <text evidence="5">The sequence shown here is derived from an EMBL/GenBank/DDBJ whole genome shotgun (WGS) entry which is preliminary data.</text>
</comment>
<dbReference type="InterPro" id="IPR050807">
    <property type="entry name" value="TransReg_Diox_bact_type"/>
</dbReference>
<keyword evidence="6" id="KW-1185">Reference proteome</keyword>
<dbReference type="PANTHER" id="PTHR46797:SF23">
    <property type="entry name" value="HTH-TYPE TRANSCRIPTIONAL REGULATOR SUTR"/>
    <property type="match status" value="1"/>
</dbReference>
<dbReference type="SUPFAM" id="SSF47413">
    <property type="entry name" value="lambda repressor-like DNA-binding domains"/>
    <property type="match status" value="1"/>
</dbReference>
<dbReference type="CDD" id="cd00093">
    <property type="entry name" value="HTH_XRE"/>
    <property type="match status" value="1"/>
</dbReference>
<keyword evidence="3" id="KW-0804">Transcription</keyword>
<dbReference type="Pfam" id="PF01381">
    <property type="entry name" value="HTH_3"/>
    <property type="match status" value="1"/>
</dbReference>
<keyword evidence="1" id="KW-0805">Transcription regulation</keyword>
<protein>
    <submittedName>
        <fullName evidence="5">Helix-turn-helix domain-containing protein</fullName>
    </submittedName>
</protein>
<name>A0ABW3T0Y1_9CAUL</name>
<reference evidence="6" key="1">
    <citation type="journal article" date="2019" name="Int. J. Syst. Evol. Microbiol.">
        <title>The Global Catalogue of Microorganisms (GCM) 10K type strain sequencing project: providing services to taxonomists for standard genome sequencing and annotation.</title>
        <authorList>
            <consortium name="The Broad Institute Genomics Platform"/>
            <consortium name="The Broad Institute Genome Sequencing Center for Infectious Disease"/>
            <person name="Wu L."/>
            <person name="Ma J."/>
        </authorList>
    </citation>
    <scope>NUCLEOTIDE SEQUENCE [LARGE SCALE GENOMIC DNA]</scope>
    <source>
        <strain evidence="6">CCUG 55074</strain>
    </source>
</reference>
<dbReference type="EMBL" id="JBHTLQ010000017">
    <property type="protein sequence ID" value="MFD1190814.1"/>
    <property type="molecule type" value="Genomic_DNA"/>
</dbReference>
<dbReference type="RefSeq" id="WP_377353422.1">
    <property type="nucleotide sequence ID" value="NZ_JBHTLQ010000017.1"/>
</dbReference>
<dbReference type="SMART" id="SM00530">
    <property type="entry name" value="HTH_XRE"/>
    <property type="match status" value="1"/>
</dbReference>
<evidence type="ECO:0000313" key="5">
    <source>
        <dbReference type="EMBL" id="MFD1190814.1"/>
    </source>
</evidence>
<evidence type="ECO:0000256" key="2">
    <source>
        <dbReference type="ARBA" id="ARBA00023125"/>
    </source>
</evidence>
<gene>
    <name evidence="5" type="ORF">ACFQ27_09500</name>
</gene>
<sequence length="66" mass="7304">MRRVLAANVRQLRKAKGLSQDAFADECGVHRTYVGGVERGEYNVSVDNIERFAKALGVPGFELLKP</sequence>
<dbReference type="InterPro" id="IPR010982">
    <property type="entry name" value="Lambda_DNA-bd_dom_sf"/>
</dbReference>
<organism evidence="5 6">
    <name type="scientific">Phenylobacterium conjunctum</name>
    <dbReference type="NCBI Taxonomy" id="1298959"/>
    <lineage>
        <taxon>Bacteria</taxon>
        <taxon>Pseudomonadati</taxon>
        <taxon>Pseudomonadota</taxon>
        <taxon>Alphaproteobacteria</taxon>
        <taxon>Caulobacterales</taxon>
        <taxon>Caulobacteraceae</taxon>
        <taxon>Phenylobacterium</taxon>
    </lineage>
</organism>
<proteinExistence type="predicted"/>
<dbReference type="PANTHER" id="PTHR46797">
    <property type="entry name" value="HTH-TYPE TRANSCRIPTIONAL REGULATOR"/>
    <property type="match status" value="1"/>
</dbReference>
<dbReference type="Proteomes" id="UP001597216">
    <property type="component" value="Unassembled WGS sequence"/>
</dbReference>
<evidence type="ECO:0000256" key="3">
    <source>
        <dbReference type="ARBA" id="ARBA00023163"/>
    </source>
</evidence>
<dbReference type="InterPro" id="IPR001387">
    <property type="entry name" value="Cro/C1-type_HTH"/>
</dbReference>
<evidence type="ECO:0000313" key="6">
    <source>
        <dbReference type="Proteomes" id="UP001597216"/>
    </source>
</evidence>
<dbReference type="PROSITE" id="PS50943">
    <property type="entry name" value="HTH_CROC1"/>
    <property type="match status" value="1"/>
</dbReference>
<evidence type="ECO:0000259" key="4">
    <source>
        <dbReference type="PROSITE" id="PS50943"/>
    </source>
</evidence>
<accession>A0ABW3T0Y1</accession>
<dbReference type="Gene3D" id="1.10.260.40">
    <property type="entry name" value="lambda repressor-like DNA-binding domains"/>
    <property type="match status" value="1"/>
</dbReference>